<dbReference type="PATRIC" id="fig|1304281.5.peg.3060"/>
<evidence type="ECO:0000313" key="2">
    <source>
        <dbReference type="EMBL" id="KMQ70110.1"/>
    </source>
</evidence>
<feature type="transmembrane region" description="Helical" evidence="1">
    <location>
        <begin position="64"/>
        <end position="88"/>
    </location>
</feature>
<gene>
    <name evidence="2" type="ORF">ACM44_14100</name>
</gene>
<protein>
    <submittedName>
        <fullName evidence="2">Uncharacterized protein</fullName>
    </submittedName>
</protein>
<dbReference type="AlphaFoldDB" id="A0A0J7LM11"/>
<comment type="caution">
    <text evidence="2">The sequence shown here is derived from an EMBL/GenBank/DDBJ whole genome shotgun (WGS) entry which is preliminary data.</text>
</comment>
<sequence length="129" mass="14735">MFLFPYGSDFRFPLCGFFLFTEMFGGLLFLISVKELLNLRFLHSFSGFHRAVSISYNRSESWDTFSLCIFSGFGCSSFVSFQFFHGLLSKITSGLKFFAPVLEPCLNRVETFHLSVAGLCLCNFDLIVR</sequence>
<reference evidence="2 3" key="1">
    <citation type="journal article" date="2004" name="Int. J. Syst. Evol. Microbiol.">
        <title>Kaistella koreensis gen. nov., sp. nov., a novel member of the Chryseobacterium-Bergeyella-Riemerella branch.</title>
        <authorList>
            <person name="Kim M.K."/>
            <person name="Im W.T."/>
            <person name="Shin Y.K."/>
            <person name="Lim J.H."/>
            <person name="Kim S.H."/>
            <person name="Lee B.C."/>
            <person name="Park M.Y."/>
            <person name="Lee K.Y."/>
            <person name="Lee S.T."/>
        </authorList>
    </citation>
    <scope>NUCLEOTIDE SEQUENCE [LARGE SCALE GENOMIC DNA]</scope>
    <source>
        <strain evidence="2 3">CCUG 49689</strain>
    </source>
</reference>
<accession>A0A0J7LM11</accession>
<dbReference type="STRING" id="1304281.ACM44_14100"/>
<dbReference type="EMBL" id="LFNG01000034">
    <property type="protein sequence ID" value="KMQ70110.1"/>
    <property type="molecule type" value="Genomic_DNA"/>
</dbReference>
<evidence type="ECO:0000313" key="3">
    <source>
        <dbReference type="Proteomes" id="UP000035900"/>
    </source>
</evidence>
<evidence type="ECO:0000256" key="1">
    <source>
        <dbReference type="SAM" id="Phobius"/>
    </source>
</evidence>
<keyword evidence="1" id="KW-0812">Transmembrane</keyword>
<name>A0A0J7LM11_9FLAO</name>
<keyword evidence="3" id="KW-1185">Reference proteome</keyword>
<feature type="transmembrane region" description="Helical" evidence="1">
    <location>
        <begin position="12"/>
        <end position="33"/>
    </location>
</feature>
<keyword evidence="1" id="KW-1133">Transmembrane helix</keyword>
<proteinExistence type="predicted"/>
<organism evidence="2 3">
    <name type="scientific">Chryseobacterium koreense CCUG 49689</name>
    <dbReference type="NCBI Taxonomy" id="1304281"/>
    <lineage>
        <taxon>Bacteria</taxon>
        <taxon>Pseudomonadati</taxon>
        <taxon>Bacteroidota</taxon>
        <taxon>Flavobacteriia</taxon>
        <taxon>Flavobacteriales</taxon>
        <taxon>Weeksellaceae</taxon>
        <taxon>Chryseobacterium group</taxon>
        <taxon>Chryseobacterium</taxon>
    </lineage>
</organism>
<keyword evidence="1" id="KW-0472">Membrane</keyword>
<dbReference type="Proteomes" id="UP000035900">
    <property type="component" value="Unassembled WGS sequence"/>
</dbReference>